<name>B2W9A0_PYRTR</name>
<dbReference type="GO" id="GO:0044550">
    <property type="term" value="P:secondary metabolite biosynthetic process"/>
    <property type="evidence" value="ECO:0007669"/>
    <property type="project" value="TreeGrafter"/>
</dbReference>
<dbReference type="GeneID" id="6344819"/>
<keyword evidence="3 4" id="KW-0274">FAD</keyword>
<dbReference type="Proteomes" id="UP000001471">
    <property type="component" value="Unassembled WGS sequence"/>
</dbReference>
<dbReference type="RefSeq" id="XP_001936891.2">
    <property type="nucleotide sequence ID" value="XM_001936856.2"/>
</dbReference>
<dbReference type="OMA" id="EHAMGNA"/>
<dbReference type="EMBL" id="DS231620">
    <property type="protein sequence ID" value="EDU49478.1"/>
    <property type="molecule type" value="Genomic_DNA"/>
</dbReference>
<feature type="domain" description="Glucose-methanol-choline oxidoreductase N-terminal" evidence="6">
    <location>
        <begin position="85"/>
        <end position="108"/>
    </location>
</feature>
<keyword evidence="5" id="KW-0732">Signal</keyword>
<dbReference type="InterPro" id="IPR007867">
    <property type="entry name" value="GMC_OxRtase_C"/>
</dbReference>
<organism evidence="8 9">
    <name type="scientific">Pyrenophora tritici-repentis (strain Pt-1C-BFP)</name>
    <name type="common">Wheat tan spot fungus</name>
    <name type="synonym">Drechslera tritici-repentis</name>
    <dbReference type="NCBI Taxonomy" id="426418"/>
    <lineage>
        <taxon>Eukaryota</taxon>
        <taxon>Fungi</taxon>
        <taxon>Dikarya</taxon>
        <taxon>Ascomycota</taxon>
        <taxon>Pezizomycotina</taxon>
        <taxon>Dothideomycetes</taxon>
        <taxon>Pleosporomycetidae</taxon>
        <taxon>Pleosporales</taxon>
        <taxon>Pleosporineae</taxon>
        <taxon>Pleosporaceae</taxon>
        <taxon>Pyrenophora</taxon>
    </lineage>
</organism>
<sequence length="566" mass="62567">MSLITSLSMIWLLGFFKASTAAVSNTRQTQVVPDTYDYIIVGGGLSGLPATSIPYFANINVNNYYPITSAPEPFMHNKTWMVHVGNVVGGGSVVNGMQWDRGSDADYDAWEQLGNPGWGYEGLAKYFKKSTHFDGPSEAVQKHFNMTFDATAYGNGPVKVSIPNYQYEDYVDIMGSFVSRIDIPHSSEGFSRPKGTFWTPNSIDNSTKQRSHSRRAYFDPVKTRRNLHLMTNTHVDEILFEHGDEVVTKGVRYTSRTESTTRPVYAAKEVILAAGSVFTPHLLMLSGIGPRDQLSASNITVRKDLPAVGSNFQDHQALYMRFNLSNQAIPNPDMLVTYPDPEFNATAAELYTTNRTGPWTFGRGSAALFLPFRDFSSGYANITALISEQDATAYLPERYAKTEALLKGFLAQRKILKPLSRGTLTLNMTNPSANPVVVRNAFQNPVDKMVLGELVRWNRLHWTKAPPLQRYSPVETVPGSQYQTNDEIFDASIKAGALDPTYTHSSGACALMPEELGGCVDPQLRVHGVKRLRVVDASILPLIPAPHLQATMYAVAEKAADIIKTS</sequence>
<dbReference type="PIRSF" id="PIRSF000137">
    <property type="entry name" value="Alcohol_oxidase"/>
    <property type="match status" value="1"/>
</dbReference>
<evidence type="ECO:0000256" key="3">
    <source>
        <dbReference type="PIRSR" id="PIRSR000137-2"/>
    </source>
</evidence>
<feature type="domain" description="Glucose-methanol-choline oxidoreductase N-terminal" evidence="7">
    <location>
        <begin position="275"/>
        <end position="289"/>
    </location>
</feature>
<accession>B2W9A0</accession>
<evidence type="ECO:0000259" key="7">
    <source>
        <dbReference type="PROSITE" id="PS00624"/>
    </source>
</evidence>
<feature type="signal peptide" evidence="5">
    <location>
        <begin position="1"/>
        <end position="21"/>
    </location>
</feature>
<comment type="similarity">
    <text evidence="1 4">Belongs to the GMC oxidoreductase family.</text>
</comment>
<feature type="chain" id="PRO_5002784598" evidence="5">
    <location>
        <begin position="22"/>
        <end position="566"/>
    </location>
</feature>
<dbReference type="Pfam" id="PF00732">
    <property type="entry name" value="GMC_oxred_N"/>
    <property type="match status" value="1"/>
</dbReference>
<dbReference type="STRING" id="426418.B2W9A0"/>
<dbReference type="InterPro" id="IPR012132">
    <property type="entry name" value="GMC_OxRdtase"/>
</dbReference>
<proteinExistence type="inferred from homology"/>
<dbReference type="InParanoid" id="B2W9A0"/>
<protein>
    <submittedName>
        <fullName evidence="8">Choline dehydrogenase</fullName>
    </submittedName>
</protein>
<dbReference type="GO" id="GO:0050660">
    <property type="term" value="F:flavin adenine dinucleotide binding"/>
    <property type="evidence" value="ECO:0007669"/>
    <property type="project" value="InterPro"/>
</dbReference>
<feature type="binding site" evidence="3">
    <location>
        <position position="235"/>
    </location>
    <ligand>
        <name>FAD</name>
        <dbReference type="ChEBI" id="CHEBI:57692"/>
    </ligand>
</feature>
<dbReference type="PANTHER" id="PTHR11552">
    <property type="entry name" value="GLUCOSE-METHANOL-CHOLINE GMC OXIDOREDUCTASE"/>
    <property type="match status" value="1"/>
</dbReference>
<dbReference type="Gene3D" id="3.30.560.10">
    <property type="entry name" value="Glucose Oxidase, domain 3"/>
    <property type="match status" value="1"/>
</dbReference>
<evidence type="ECO:0000313" key="9">
    <source>
        <dbReference type="Proteomes" id="UP000001471"/>
    </source>
</evidence>
<dbReference type="InterPro" id="IPR000172">
    <property type="entry name" value="GMC_OxRdtase_N"/>
</dbReference>
<comment type="cofactor">
    <cofactor evidence="3">
        <name>FAD</name>
        <dbReference type="ChEBI" id="CHEBI:57692"/>
    </cofactor>
</comment>
<dbReference type="PROSITE" id="PS00623">
    <property type="entry name" value="GMC_OXRED_1"/>
    <property type="match status" value="1"/>
</dbReference>
<dbReference type="PROSITE" id="PS00624">
    <property type="entry name" value="GMC_OXRED_2"/>
    <property type="match status" value="1"/>
</dbReference>
<keyword evidence="4" id="KW-0285">Flavoprotein</keyword>
<dbReference type="Pfam" id="PF05199">
    <property type="entry name" value="GMC_oxred_C"/>
    <property type="match status" value="1"/>
</dbReference>
<dbReference type="SUPFAM" id="SSF54373">
    <property type="entry name" value="FAD-linked reductases, C-terminal domain"/>
    <property type="match status" value="1"/>
</dbReference>
<evidence type="ECO:0000256" key="1">
    <source>
        <dbReference type="ARBA" id="ARBA00010790"/>
    </source>
</evidence>
<reference evidence="9" key="1">
    <citation type="journal article" date="2013" name="G3 (Bethesda)">
        <title>Comparative genomics of a plant-pathogenic fungus, Pyrenophora tritici-repentis, reveals transduplication and the impact of repeat elements on pathogenicity and population divergence.</title>
        <authorList>
            <person name="Manning V.A."/>
            <person name="Pandelova I."/>
            <person name="Dhillon B."/>
            <person name="Wilhelm L.J."/>
            <person name="Goodwin S.B."/>
            <person name="Berlin A.M."/>
            <person name="Figueroa M."/>
            <person name="Freitag M."/>
            <person name="Hane J.K."/>
            <person name="Henrissat B."/>
            <person name="Holman W.H."/>
            <person name="Kodira C.D."/>
            <person name="Martin J."/>
            <person name="Oliver R.P."/>
            <person name="Robbertse B."/>
            <person name="Schackwitz W."/>
            <person name="Schwartz D.C."/>
            <person name="Spatafora J.W."/>
            <person name="Turgeon B.G."/>
            <person name="Yandava C."/>
            <person name="Young S."/>
            <person name="Zhou S."/>
            <person name="Zeng Q."/>
            <person name="Grigoriev I.V."/>
            <person name="Ma L.-J."/>
            <person name="Ciuffetti L.M."/>
        </authorList>
    </citation>
    <scope>NUCLEOTIDE SEQUENCE [LARGE SCALE GENOMIC DNA]</scope>
    <source>
        <strain evidence="9">Pt-1C-BFP</strain>
    </source>
</reference>
<evidence type="ECO:0000259" key="6">
    <source>
        <dbReference type="PROSITE" id="PS00623"/>
    </source>
</evidence>
<dbReference type="SUPFAM" id="SSF51905">
    <property type="entry name" value="FAD/NAD(P)-binding domain"/>
    <property type="match status" value="1"/>
</dbReference>
<evidence type="ECO:0000256" key="5">
    <source>
        <dbReference type="SAM" id="SignalP"/>
    </source>
</evidence>
<dbReference type="KEGG" id="ptrr:6344819"/>
<evidence type="ECO:0000256" key="2">
    <source>
        <dbReference type="PIRSR" id="PIRSR000137-1"/>
    </source>
</evidence>
<dbReference type="Gene3D" id="3.50.50.60">
    <property type="entry name" value="FAD/NAD(P)-binding domain"/>
    <property type="match status" value="1"/>
</dbReference>
<dbReference type="HOGENOM" id="CLU_002865_6_1_1"/>
<feature type="active site" description="Proton acceptor" evidence="2">
    <location>
        <position position="547"/>
    </location>
</feature>
<gene>
    <name evidence="8" type="ORF">PTRG_06558</name>
</gene>
<dbReference type="PANTHER" id="PTHR11552:SF115">
    <property type="entry name" value="DEHYDROGENASE XPTC-RELATED"/>
    <property type="match status" value="1"/>
</dbReference>
<feature type="binding site" evidence="3">
    <location>
        <position position="87"/>
    </location>
    <ligand>
        <name>FAD</name>
        <dbReference type="ChEBI" id="CHEBI:57692"/>
    </ligand>
</feature>
<dbReference type="GO" id="GO:0016614">
    <property type="term" value="F:oxidoreductase activity, acting on CH-OH group of donors"/>
    <property type="evidence" value="ECO:0007669"/>
    <property type="project" value="InterPro"/>
</dbReference>
<feature type="binding site" evidence="3">
    <location>
        <position position="502"/>
    </location>
    <ligand>
        <name>substrate</name>
    </ligand>
</feature>
<feature type="active site" description="Proton donor" evidence="2">
    <location>
        <position position="504"/>
    </location>
</feature>
<evidence type="ECO:0000313" key="8">
    <source>
        <dbReference type="EMBL" id="EDU49478.1"/>
    </source>
</evidence>
<dbReference type="eggNOG" id="KOG1238">
    <property type="taxonomic scope" value="Eukaryota"/>
</dbReference>
<dbReference type="InterPro" id="IPR036188">
    <property type="entry name" value="FAD/NAD-bd_sf"/>
</dbReference>
<dbReference type="AlphaFoldDB" id="B2W9A0"/>
<dbReference type="OrthoDB" id="269227at2759"/>
<evidence type="ECO:0000256" key="4">
    <source>
        <dbReference type="RuleBase" id="RU003968"/>
    </source>
</evidence>